<dbReference type="PROSITE" id="PS00211">
    <property type="entry name" value="ABC_TRANSPORTER_1"/>
    <property type="match status" value="1"/>
</dbReference>
<comment type="caution">
    <text evidence="4">The sequence shown here is derived from an EMBL/GenBank/DDBJ whole genome shotgun (WGS) entry which is preliminary data.</text>
</comment>
<dbReference type="Gene3D" id="3.40.50.300">
    <property type="entry name" value="P-loop containing nucleotide triphosphate hydrolases"/>
    <property type="match status" value="1"/>
</dbReference>
<dbReference type="CDD" id="cd03217">
    <property type="entry name" value="ABC_FeS_Assembly"/>
    <property type="match status" value="1"/>
</dbReference>
<evidence type="ECO:0000313" key="4">
    <source>
        <dbReference type="EMBL" id="KAK2958520.1"/>
    </source>
</evidence>
<dbReference type="InterPro" id="IPR027417">
    <property type="entry name" value="P-loop_NTPase"/>
</dbReference>
<reference evidence="4 5" key="1">
    <citation type="journal article" date="2022" name="bioRxiv">
        <title>Genomics of Preaxostyla Flagellates Illuminates Evolutionary Transitions and the Path Towards Mitochondrial Loss.</title>
        <authorList>
            <person name="Novak L.V.F."/>
            <person name="Treitli S.C."/>
            <person name="Pyrih J."/>
            <person name="Halakuc P."/>
            <person name="Pipaliya S.V."/>
            <person name="Vacek V."/>
            <person name="Brzon O."/>
            <person name="Soukal P."/>
            <person name="Eme L."/>
            <person name="Dacks J.B."/>
            <person name="Karnkowska A."/>
            <person name="Elias M."/>
            <person name="Hampl V."/>
        </authorList>
    </citation>
    <scope>NUCLEOTIDE SEQUENCE [LARGE SCALE GENOMIC DNA]</scope>
    <source>
        <strain evidence="4">NAU3</strain>
        <tissue evidence="4">Gut</tissue>
    </source>
</reference>
<evidence type="ECO:0000256" key="2">
    <source>
        <dbReference type="ARBA" id="ARBA00022840"/>
    </source>
</evidence>
<feature type="domain" description="ABC transporter" evidence="3">
    <location>
        <begin position="8"/>
        <end position="259"/>
    </location>
</feature>
<protein>
    <submittedName>
        <fullName evidence="4">Fe-S cluster assembly ATPase SufC</fullName>
    </submittedName>
</protein>
<keyword evidence="5" id="KW-1185">Reference proteome</keyword>
<evidence type="ECO:0000313" key="5">
    <source>
        <dbReference type="Proteomes" id="UP001281761"/>
    </source>
</evidence>
<dbReference type="Pfam" id="PF00005">
    <property type="entry name" value="ABC_tran"/>
    <property type="match status" value="1"/>
</dbReference>
<dbReference type="InterPro" id="IPR010230">
    <property type="entry name" value="FeS-cluster_ATPase_SufC"/>
</dbReference>
<dbReference type="Proteomes" id="UP001281761">
    <property type="component" value="Unassembled WGS sequence"/>
</dbReference>
<dbReference type="SMART" id="SM00382">
    <property type="entry name" value="AAA"/>
    <property type="match status" value="1"/>
</dbReference>
<evidence type="ECO:0000259" key="3">
    <source>
        <dbReference type="PROSITE" id="PS50893"/>
    </source>
</evidence>
<dbReference type="InterPro" id="IPR003439">
    <property type="entry name" value="ABC_transporter-like_ATP-bd"/>
</dbReference>
<dbReference type="NCBIfam" id="TIGR01978">
    <property type="entry name" value="sufC"/>
    <property type="match status" value="1"/>
</dbReference>
<dbReference type="InterPro" id="IPR003593">
    <property type="entry name" value="AAA+_ATPase"/>
</dbReference>
<gene>
    <name evidence="4" type="ORF">BLNAU_6554</name>
</gene>
<evidence type="ECO:0000256" key="1">
    <source>
        <dbReference type="ARBA" id="ARBA00022741"/>
    </source>
</evidence>
<dbReference type="PANTHER" id="PTHR43204:SF1">
    <property type="entry name" value="ABC TRANSPORTER I FAMILY MEMBER 6, CHLOROPLASTIC"/>
    <property type="match status" value="1"/>
</dbReference>
<keyword evidence="2" id="KW-0067">ATP-binding</keyword>
<keyword evidence="1" id="KW-0547">Nucleotide-binding</keyword>
<dbReference type="PROSITE" id="PS50893">
    <property type="entry name" value="ABC_TRANSPORTER_2"/>
    <property type="match status" value="1"/>
</dbReference>
<accession>A0ABQ9Y490</accession>
<organism evidence="4 5">
    <name type="scientific">Blattamonas nauphoetae</name>
    <dbReference type="NCBI Taxonomy" id="2049346"/>
    <lineage>
        <taxon>Eukaryota</taxon>
        <taxon>Metamonada</taxon>
        <taxon>Preaxostyla</taxon>
        <taxon>Oxymonadida</taxon>
        <taxon>Blattamonas</taxon>
    </lineage>
</organism>
<proteinExistence type="predicted"/>
<sequence>MNDKPTLIEVTDLHCSVKIENGELRPILKGINMKVRAGEVCAIMGPNGSGKSTLAQVLAGNPQFVVTGGSVTFGGKELTSLRPEERAQLGVFIGFQSPPSIPGVANDYFLRASYNALRRSRGQDALDATEFAPILQEKSAQLSMDASFLSRGVNEGFSGGEKKRNEILQMLLLEPKLAILDEIDSGVDIDALSVVTTGINKYRETNKDCAFLLITHWQRLLNSVTPDRIFVLWDGKIIKEGGKELAKQLEEEGYEGLKKEAIEATTVRV</sequence>
<dbReference type="InterPro" id="IPR017871">
    <property type="entry name" value="ABC_transporter-like_CS"/>
</dbReference>
<dbReference type="SUPFAM" id="SSF52540">
    <property type="entry name" value="P-loop containing nucleoside triphosphate hydrolases"/>
    <property type="match status" value="1"/>
</dbReference>
<dbReference type="PANTHER" id="PTHR43204">
    <property type="entry name" value="ABC TRANSPORTER I FAMILY MEMBER 6, CHLOROPLASTIC"/>
    <property type="match status" value="1"/>
</dbReference>
<name>A0ABQ9Y490_9EUKA</name>
<dbReference type="EMBL" id="JARBJD010000037">
    <property type="protein sequence ID" value="KAK2958520.1"/>
    <property type="molecule type" value="Genomic_DNA"/>
</dbReference>